<comment type="caution">
    <text evidence="1">The sequence shown here is derived from an EMBL/GenBank/DDBJ whole genome shotgun (WGS) entry which is preliminary data.</text>
</comment>
<name>A0ABQ3VN70_9CHLR</name>
<gene>
    <name evidence="1" type="ORF">KSZ_51600</name>
</gene>
<evidence type="ECO:0000313" key="2">
    <source>
        <dbReference type="Proteomes" id="UP000635565"/>
    </source>
</evidence>
<evidence type="ECO:0008006" key="3">
    <source>
        <dbReference type="Google" id="ProtNLM"/>
    </source>
</evidence>
<accession>A0ABQ3VN70</accession>
<organism evidence="1 2">
    <name type="scientific">Dictyobacter formicarum</name>
    <dbReference type="NCBI Taxonomy" id="2778368"/>
    <lineage>
        <taxon>Bacteria</taxon>
        <taxon>Bacillati</taxon>
        <taxon>Chloroflexota</taxon>
        <taxon>Ktedonobacteria</taxon>
        <taxon>Ktedonobacterales</taxon>
        <taxon>Dictyobacteraceae</taxon>
        <taxon>Dictyobacter</taxon>
    </lineage>
</organism>
<protein>
    <recommendedName>
        <fullName evidence="3">Transposase</fullName>
    </recommendedName>
</protein>
<dbReference type="Proteomes" id="UP000635565">
    <property type="component" value="Unassembled WGS sequence"/>
</dbReference>
<proteinExistence type="predicted"/>
<dbReference type="EMBL" id="BNJJ01000015">
    <property type="protein sequence ID" value="GHO87154.1"/>
    <property type="molecule type" value="Genomic_DNA"/>
</dbReference>
<evidence type="ECO:0000313" key="1">
    <source>
        <dbReference type="EMBL" id="GHO87154.1"/>
    </source>
</evidence>
<keyword evidence="2" id="KW-1185">Reference proteome</keyword>
<sequence length="155" mass="18338">MRTWAEIQQAHQTWWTNYNQEDHYAHRERQDGRHSPSKVLRGVLGRTYPPEVLSRILYATQFTRHLDRHGYIKFKNWRLFGENGLAGEEVSVWVYDGTLKIEYQTTALSLYSVRLSPDQQITEVTNPRRLETRFRSPQLDLWQVSDTNGSWLCGV</sequence>
<reference evidence="1 2" key="1">
    <citation type="journal article" date="2021" name="Int. J. Syst. Evol. Microbiol.">
        <title>Reticulibacter mediterranei gen. nov., sp. nov., within the new family Reticulibacteraceae fam. nov., and Ktedonospora formicarum gen. nov., sp. nov., Ktedonobacter robiniae sp. nov., Dictyobacter formicarum sp. nov. and Dictyobacter arantiisoli sp. nov., belonging to the class Ktedonobacteria.</title>
        <authorList>
            <person name="Yabe S."/>
            <person name="Zheng Y."/>
            <person name="Wang C.M."/>
            <person name="Sakai Y."/>
            <person name="Abe K."/>
            <person name="Yokota A."/>
            <person name="Donadio S."/>
            <person name="Cavaletti L."/>
            <person name="Monciardini P."/>
        </authorList>
    </citation>
    <scope>NUCLEOTIDE SEQUENCE [LARGE SCALE GENOMIC DNA]</scope>
    <source>
        <strain evidence="1 2">SOSP1-9</strain>
    </source>
</reference>